<evidence type="ECO:0000313" key="3">
    <source>
        <dbReference type="Proteomes" id="UP001161017"/>
    </source>
</evidence>
<dbReference type="SUPFAM" id="SSF52047">
    <property type="entry name" value="RNI-like"/>
    <property type="match status" value="1"/>
</dbReference>
<organism evidence="2 3">
    <name type="scientific">Ramalina farinacea</name>
    <dbReference type="NCBI Taxonomy" id="258253"/>
    <lineage>
        <taxon>Eukaryota</taxon>
        <taxon>Fungi</taxon>
        <taxon>Dikarya</taxon>
        <taxon>Ascomycota</taxon>
        <taxon>Pezizomycotina</taxon>
        <taxon>Lecanoromycetes</taxon>
        <taxon>OSLEUM clade</taxon>
        <taxon>Lecanoromycetidae</taxon>
        <taxon>Lecanorales</taxon>
        <taxon>Lecanorineae</taxon>
        <taxon>Ramalinaceae</taxon>
        <taxon>Ramalina</taxon>
    </lineage>
</organism>
<dbReference type="Proteomes" id="UP001161017">
    <property type="component" value="Unassembled WGS sequence"/>
</dbReference>
<dbReference type="InterPro" id="IPR036047">
    <property type="entry name" value="F-box-like_dom_sf"/>
</dbReference>
<dbReference type="PROSITE" id="PS50181">
    <property type="entry name" value="FBOX"/>
    <property type="match status" value="1"/>
</dbReference>
<dbReference type="SUPFAM" id="SSF81383">
    <property type="entry name" value="F-box domain"/>
    <property type="match status" value="1"/>
</dbReference>
<sequence>MSILGIKMLLLQLPNEIIEQILQHVGNADLDCFAASCWSLRVLATNRLREHAKRKAEELVILYSHDKMGISSSRGVTYSTDQVNPALLIQRLLQDDAFPYVQGLFMTLALPDEWDGMDSVTVNSWEDYKSKRTEQFHCIKIGLQQSDMLLSKKYNIDRLAGRLLDEDHEALLPITFALARRLRTITLRDCNSIPQDIVDMLQGIASQAKDIKTPDQPLSRLTDVTIQSNFQYDFFDLGQIEPFLRLSSVNSLVMHMGQISPWEGRNSLDFKSSLSSLELSGYFKLKALKQLLGNISNLREFRCLYRTYPEENEEYYKPYRGPYHGKKMPFNPRLIRDRLLQHAHHSLEHLEIRYQFSYKYTTLSLGSLRGFKKLQTVGVGSDMFSDPDREERADGTETYSQYSFSHMLPSTIRRITILQPAVSVSRVLYALEGILTWKRLKFPLLTEIKSPPAHRGTGSGDSELIVYKAMLKDMGISLVVGSDVY</sequence>
<proteinExistence type="predicted"/>
<dbReference type="EMBL" id="JAPUFD010000022">
    <property type="protein sequence ID" value="MDI1492932.1"/>
    <property type="molecule type" value="Genomic_DNA"/>
</dbReference>
<protein>
    <recommendedName>
        <fullName evidence="1">F-box domain-containing protein</fullName>
    </recommendedName>
</protein>
<dbReference type="Pfam" id="PF00646">
    <property type="entry name" value="F-box"/>
    <property type="match status" value="1"/>
</dbReference>
<gene>
    <name evidence="2" type="ORF">OHK93_004715</name>
</gene>
<comment type="caution">
    <text evidence="2">The sequence shown here is derived from an EMBL/GenBank/DDBJ whole genome shotgun (WGS) entry which is preliminary data.</text>
</comment>
<dbReference type="AlphaFoldDB" id="A0AA43U1W1"/>
<reference evidence="2" key="1">
    <citation type="journal article" date="2023" name="Genome Biol. Evol.">
        <title>First Whole Genome Sequence and Flow Cytometry Genome Size Data for the Lichen-Forming Fungus Ramalina farinacea (Ascomycota).</title>
        <authorList>
            <person name="Llewellyn T."/>
            <person name="Mian S."/>
            <person name="Hill R."/>
            <person name="Leitch I.J."/>
            <person name="Gaya E."/>
        </authorList>
    </citation>
    <scope>NUCLEOTIDE SEQUENCE</scope>
    <source>
        <strain evidence="2">LIQ254RAFAR</strain>
    </source>
</reference>
<name>A0AA43U1W1_9LECA</name>
<dbReference type="InterPro" id="IPR032675">
    <property type="entry name" value="LRR_dom_sf"/>
</dbReference>
<dbReference type="Gene3D" id="3.80.10.10">
    <property type="entry name" value="Ribonuclease Inhibitor"/>
    <property type="match status" value="1"/>
</dbReference>
<accession>A0AA43U1W1</accession>
<dbReference type="InterPro" id="IPR001810">
    <property type="entry name" value="F-box_dom"/>
</dbReference>
<evidence type="ECO:0000259" key="1">
    <source>
        <dbReference type="PROSITE" id="PS50181"/>
    </source>
</evidence>
<keyword evidence="3" id="KW-1185">Reference proteome</keyword>
<feature type="domain" description="F-box" evidence="1">
    <location>
        <begin position="7"/>
        <end position="55"/>
    </location>
</feature>
<evidence type="ECO:0000313" key="2">
    <source>
        <dbReference type="EMBL" id="MDI1492932.1"/>
    </source>
</evidence>